<dbReference type="Pfam" id="PF13083">
    <property type="entry name" value="KH_KhpA-B"/>
    <property type="match status" value="1"/>
</dbReference>
<dbReference type="PANTHER" id="PTHR35800:SF1">
    <property type="entry name" value="RNA-BINDING PROTEIN KHPB"/>
    <property type="match status" value="1"/>
</dbReference>
<dbReference type="InterPro" id="IPR039247">
    <property type="entry name" value="KhpB"/>
</dbReference>
<dbReference type="Gene3D" id="3.30.300.20">
    <property type="match status" value="1"/>
</dbReference>
<evidence type="ECO:0000313" key="3">
    <source>
        <dbReference type="Proteomes" id="UP000176645"/>
    </source>
</evidence>
<dbReference type="InterPro" id="IPR001374">
    <property type="entry name" value="R3H_dom"/>
</dbReference>
<dbReference type="Pfam" id="PF01424">
    <property type="entry name" value="R3H"/>
    <property type="match status" value="1"/>
</dbReference>
<evidence type="ECO:0000313" key="2">
    <source>
        <dbReference type="EMBL" id="OGY27262.1"/>
    </source>
</evidence>
<organism evidence="2 3">
    <name type="scientific">Candidatus Woykebacteria bacterium RBG_19FT_COMBO_43_10</name>
    <dbReference type="NCBI Taxonomy" id="1802598"/>
    <lineage>
        <taxon>Bacteria</taxon>
        <taxon>Candidatus Woykeibacteriota</taxon>
    </lineage>
</organism>
<dbReference type="InterPro" id="IPR036867">
    <property type="entry name" value="R3H_dom_sf"/>
</dbReference>
<dbReference type="AlphaFoldDB" id="A0A1G1WHS4"/>
<accession>A0A1G1WHS4</accession>
<dbReference type="Gene3D" id="3.30.1370.50">
    <property type="entry name" value="R3H-like domain"/>
    <property type="match status" value="1"/>
</dbReference>
<name>A0A1G1WHS4_9BACT</name>
<protein>
    <recommendedName>
        <fullName evidence="1">R3H domain-containing protein</fullName>
    </recommendedName>
</protein>
<proteinExistence type="predicted"/>
<dbReference type="PANTHER" id="PTHR35800">
    <property type="entry name" value="PROTEIN JAG"/>
    <property type="match status" value="1"/>
</dbReference>
<dbReference type="InterPro" id="IPR038008">
    <property type="entry name" value="Jag_KH"/>
</dbReference>
<sequence length="158" mass="17707">MASKSEFVKIKKETKVFTEKLLRLLGVTAKIEAEVDTELIKAMISGEDLGLLIGYRGENLESLQLILGIAINKKLSLEPRMPVIVDVDGWRQQREESLRSLVEKEIKNISSKNPSVELPPMPPSQRRTVHLLVKDQDGLTSESSGEEPNRYVVIKKVG</sequence>
<dbReference type="InterPro" id="IPR015946">
    <property type="entry name" value="KH_dom-like_a/b"/>
</dbReference>
<dbReference type="InterPro" id="IPR034079">
    <property type="entry name" value="R3H_KhpB"/>
</dbReference>
<dbReference type="PROSITE" id="PS51061">
    <property type="entry name" value="R3H"/>
    <property type="match status" value="1"/>
</dbReference>
<dbReference type="SMART" id="SM00393">
    <property type="entry name" value="R3H"/>
    <property type="match status" value="1"/>
</dbReference>
<dbReference type="CDD" id="cd02644">
    <property type="entry name" value="R3H_jag"/>
    <property type="match status" value="1"/>
</dbReference>
<dbReference type="CDD" id="cd02414">
    <property type="entry name" value="KH-II_Jag"/>
    <property type="match status" value="1"/>
</dbReference>
<gene>
    <name evidence="2" type="ORF">A2Z42_00165</name>
</gene>
<comment type="caution">
    <text evidence="2">The sequence shown here is derived from an EMBL/GenBank/DDBJ whole genome shotgun (WGS) entry which is preliminary data.</text>
</comment>
<feature type="domain" description="R3H" evidence="1">
    <location>
        <begin position="92"/>
        <end position="158"/>
    </location>
</feature>
<reference evidence="2 3" key="1">
    <citation type="journal article" date="2016" name="Nat. Commun.">
        <title>Thousands of microbial genomes shed light on interconnected biogeochemical processes in an aquifer system.</title>
        <authorList>
            <person name="Anantharaman K."/>
            <person name="Brown C.T."/>
            <person name="Hug L.A."/>
            <person name="Sharon I."/>
            <person name="Castelle C.J."/>
            <person name="Probst A.J."/>
            <person name="Thomas B.C."/>
            <person name="Singh A."/>
            <person name="Wilkins M.J."/>
            <person name="Karaoz U."/>
            <person name="Brodie E.L."/>
            <person name="Williams K.H."/>
            <person name="Hubbard S.S."/>
            <person name="Banfield J.F."/>
        </authorList>
    </citation>
    <scope>NUCLEOTIDE SEQUENCE [LARGE SCALE GENOMIC DNA]</scope>
</reference>
<dbReference type="GO" id="GO:0003723">
    <property type="term" value="F:RNA binding"/>
    <property type="evidence" value="ECO:0007669"/>
    <property type="project" value="InterPro"/>
</dbReference>
<dbReference type="EMBL" id="MHCU01000043">
    <property type="protein sequence ID" value="OGY27262.1"/>
    <property type="molecule type" value="Genomic_DNA"/>
</dbReference>
<evidence type="ECO:0000259" key="1">
    <source>
        <dbReference type="PROSITE" id="PS51061"/>
    </source>
</evidence>
<dbReference type="Proteomes" id="UP000176645">
    <property type="component" value="Unassembled WGS sequence"/>
</dbReference>
<dbReference type="SUPFAM" id="SSF82708">
    <property type="entry name" value="R3H domain"/>
    <property type="match status" value="1"/>
</dbReference>